<feature type="compositionally biased region" description="Polar residues" evidence="1">
    <location>
        <begin position="46"/>
        <end position="62"/>
    </location>
</feature>
<evidence type="ECO:0000313" key="3">
    <source>
        <dbReference type="Proteomes" id="UP000015106"/>
    </source>
</evidence>
<proteinExistence type="predicted"/>
<feature type="region of interest" description="Disordered" evidence="1">
    <location>
        <begin position="42"/>
        <end position="102"/>
    </location>
</feature>
<accession>A0A8R7PIZ9</accession>
<keyword evidence="3" id="KW-1185">Reference proteome</keyword>
<protein>
    <submittedName>
        <fullName evidence="2">Uncharacterized protein</fullName>
    </submittedName>
</protein>
<organism evidence="2 3">
    <name type="scientific">Triticum urartu</name>
    <name type="common">Red wild einkorn</name>
    <name type="synonym">Crithodium urartu</name>
    <dbReference type="NCBI Taxonomy" id="4572"/>
    <lineage>
        <taxon>Eukaryota</taxon>
        <taxon>Viridiplantae</taxon>
        <taxon>Streptophyta</taxon>
        <taxon>Embryophyta</taxon>
        <taxon>Tracheophyta</taxon>
        <taxon>Spermatophyta</taxon>
        <taxon>Magnoliopsida</taxon>
        <taxon>Liliopsida</taxon>
        <taxon>Poales</taxon>
        <taxon>Poaceae</taxon>
        <taxon>BOP clade</taxon>
        <taxon>Pooideae</taxon>
        <taxon>Triticodae</taxon>
        <taxon>Triticeae</taxon>
        <taxon>Triticinae</taxon>
        <taxon>Triticum</taxon>
    </lineage>
</organism>
<reference evidence="2" key="3">
    <citation type="submission" date="2022-06" db="UniProtKB">
        <authorList>
            <consortium name="EnsemblPlants"/>
        </authorList>
    </citation>
    <scope>IDENTIFICATION</scope>
</reference>
<feature type="compositionally biased region" description="Basic and acidic residues" evidence="1">
    <location>
        <begin position="79"/>
        <end position="97"/>
    </location>
</feature>
<reference evidence="2" key="2">
    <citation type="submission" date="2018-03" db="EMBL/GenBank/DDBJ databases">
        <title>The Triticum urartu genome reveals the dynamic nature of wheat genome evolution.</title>
        <authorList>
            <person name="Ling H."/>
            <person name="Ma B."/>
            <person name="Shi X."/>
            <person name="Liu H."/>
            <person name="Dong L."/>
            <person name="Sun H."/>
            <person name="Cao Y."/>
            <person name="Gao Q."/>
            <person name="Zheng S."/>
            <person name="Li Y."/>
            <person name="Yu Y."/>
            <person name="Du H."/>
            <person name="Qi M."/>
            <person name="Li Y."/>
            <person name="Yu H."/>
            <person name="Cui Y."/>
            <person name="Wang N."/>
            <person name="Chen C."/>
            <person name="Wu H."/>
            <person name="Zhao Y."/>
            <person name="Zhang J."/>
            <person name="Li Y."/>
            <person name="Zhou W."/>
            <person name="Zhang B."/>
            <person name="Hu W."/>
            <person name="Eijk M."/>
            <person name="Tang J."/>
            <person name="Witsenboer H."/>
            <person name="Zhao S."/>
            <person name="Li Z."/>
            <person name="Zhang A."/>
            <person name="Wang D."/>
            <person name="Liang C."/>
        </authorList>
    </citation>
    <scope>NUCLEOTIDE SEQUENCE [LARGE SCALE GENOMIC DNA]</scope>
    <source>
        <strain evidence="2">cv. G1812</strain>
    </source>
</reference>
<name>A0A8R7PIZ9_TRIUA</name>
<evidence type="ECO:0000313" key="2">
    <source>
        <dbReference type="EnsemblPlants" id="TuG1812G0200004610.01.T01.cds413321"/>
    </source>
</evidence>
<reference evidence="3" key="1">
    <citation type="journal article" date="2013" name="Nature">
        <title>Draft genome of the wheat A-genome progenitor Triticum urartu.</title>
        <authorList>
            <person name="Ling H.Q."/>
            <person name="Zhao S."/>
            <person name="Liu D."/>
            <person name="Wang J."/>
            <person name="Sun H."/>
            <person name="Zhang C."/>
            <person name="Fan H."/>
            <person name="Li D."/>
            <person name="Dong L."/>
            <person name="Tao Y."/>
            <person name="Gao C."/>
            <person name="Wu H."/>
            <person name="Li Y."/>
            <person name="Cui Y."/>
            <person name="Guo X."/>
            <person name="Zheng S."/>
            <person name="Wang B."/>
            <person name="Yu K."/>
            <person name="Liang Q."/>
            <person name="Yang W."/>
            <person name="Lou X."/>
            <person name="Chen J."/>
            <person name="Feng M."/>
            <person name="Jian J."/>
            <person name="Zhang X."/>
            <person name="Luo G."/>
            <person name="Jiang Y."/>
            <person name="Liu J."/>
            <person name="Wang Z."/>
            <person name="Sha Y."/>
            <person name="Zhang B."/>
            <person name="Wu H."/>
            <person name="Tang D."/>
            <person name="Shen Q."/>
            <person name="Xue P."/>
            <person name="Zou S."/>
            <person name="Wang X."/>
            <person name="Liu X."/>
            <person name="Wang F."/>
            <person name="Yang Y."/>
            <person name="An X."/>
            <person name="Dong Z."/>
            <person name="Zhang K."/>
            <person name="Zhang X."/>
            <person name="Luo M.C."/>
            <person name="Dvorak J."/>
            <person name="Tong Y."/>
            <person name="Wang J."/>
            <person name="Yang H."/>
            <person name="Li Z."/>
            <person name="Wang D."/>
            <person name="Zhang A."/>
            <person name="Wang J."/>
        </authorList>
    </citation>
    <scope>NUCLEOTIDE SEQUENCE</scope>
    <source>
        <strain evidence="3">cv. G1812</strain>
    </source>
</reference>
<sequence>FRSAYGSGSTQKRAKFLVVGKSAFRTARPVAVAARVARPLVAHSARPSSSFASPTRTPSPLSQPFCRPSRSLGRLPGMRRREGASQEEGRRRKDMARGRGGAAVGRQEFLWTIVWRKDDVQRNLPTDSVF</sequence>
<dbReference type="EnsemblPlants" id="TuG1812G0200004610.01.T01">
    <property type="protein sequence ID" value="TuG1812G0200004610.01.T01.cds413321"/>
    <property type="gene ID" value="TuG1812G0200004610.01"/>
</dbReference>
<dbReference type="Gramene" id="TuG1812G0200004610.01.T01">
    <property type="protein sequence ID" value="TuG1812G0200004610.01.T01.cds413321"/>
    <property type="gene ID" value="TuG1812G0200004610.01"/>
</dbReference>
<dbReference type="AlphaFoldDB" id="A0A8R7PIZ9"/>
<evidence type="ECO:0000256" key="1">
    <source>
        <dbReference type="SAM" id="MobiDB-lite"/>
    </source>
</evidence>
<dbReference type="Proteomes" id="UP000015106">
    <property type="component" value="Chromosome 2"/>
</dbReference>